<dbReference type="InParanoid" id="A0A2G5DRQ9"/>
<name>A0A2G5DRQ9_AQUCA</name>
<evidence type="ECO:0000313" key="2">
    <source>
        <dbReference type="Proteomes" id="UP000230069"/>
    </source>
</evidence>
<keyword evidence="2" id="KW-1185">Reference proteome</keyword>
<dbReference type="Proteomes" id="UP000230069">
    <property type="component" value="Unassembled WGS sequence"/>
</dbReference>
<reference evidence="1 2" key="1">
    <citation type="submission" date="2017-09" db="EMBL/GenBank/DDBJ databases">
        <title>WGS assembly of Aquilegia coerulea Goldsmith.</title>
        <authorList>
            <person name="Hodges S."/>
            <person name="Kramer E."/>
            <person name="Nordborg M."/>
            <person name="Tomkins J."/>
            <person name="Borevitz J."/>
            <person name="Derieg N."/>
            <person name="Yan J."/>
            <person name="Mihaltcheva S."/>
            <person name="Hayes R.D."/>
            <person name="Rokhsar D."/>
        </authorList>
    </citation>
    <scope>NUCLEOTIDE SEQUENCE [LARGE SCALE GENOMIC DNA]</scope>
    <source>
        <strain evidence="2">cv. Goldsmith</strain>
    </source>
</reference>
<proteinExistence type="predicted"/>
<dbReference type="EMBL" id="KZ305033">
    <property type="protein sequence ID" value="PIA46116.1"/>
    <property type="molecule type" value="Genomic_DNA"/>
</dbReference>
<accession>A0A2G5DRQ9</accession>
<dbReference type="AlphaFoldDB" id="A0A2G5DRQ9"/>
<protein>
    <submittedName>
        <fullName evidence="1">Uncharacterized protein</fullName>
    </submittedName>
</protein>
<gene>
    <name evidence="1" type="ORF">AQUCO_01600410v1</name>
</gene>
<sequence>MTATIDHVKSIVCHYEFSSTVSLRCREGEMHFLTQIKLMRQEETHSPTASFNPALIFILLPTQCKVVYVSPHFSDKVVLPYGVQAQLLQYV</sequence>
<organism evidence="1 2">
    <name type="scientific">Aquilegia coerulea</name>
    <name type="common">Rocky mountain columbine</name>
    <dbReference type="NCBI Taxonomy" id="218851"/>
    <lineage>
        <taxon>Eukaryota</taxon>
        <taxon>Viridiplantae</taxon>
        <taxon>Streptophyta</taxon>
        <taxon>Embryophyta</taxon>
        <taxon>Tracheophyta</taxon>
        <taxon>Spermatophyta</taxon>
        <taxon>Magnoliopsida</taxon>
        <taxon>Ranunculales</taxon>
        <taxon>Ranunculaceae</taxon>
        <taxon>Thalictroideae</taxon>
        <taxon>Aquilegia</taxon>
    </lineage>
</organism>
<evidence type="ECO:0000313" key="1">
    <source>
        <dbReference type="EMBL" id="PIA46116.1"/>
    </source>
</evidence>